<proteinExistence type="predicted"/>
<dbReference type="AlphaFoldDB" id="X0SU29"/>
<feature type="non-terminal residue" evidence="1">
    <location>
        <position position="1"/>
    </location>
</feature>
<dbReference type="EMBL" id="BARS01004911">
    <property type="protein sequence ID" value="GAF84688.1"/>
    <property type="molecule type" value="Genomic_DNA"/>
</dbReference>
<accession>X0SU29</accession>
<sequence length="58" mass="6789">RPEFALPNVKPGKAMAFEAYRFQNKRGSAGVMLAIDKFSFYEKKYEGHKKFISKFNRL</sequence>
<gene>
    <name evidence="1" type="ORF">S01H1_09610</name>
</gene>
<name>X0SU29_9ZZZZ</name>
<comment type="caution">
    <text evidence="1">The sequence shown here is derived from an EMBL/GenBank/DDBJ whole genome shotgun (WGS) entry which is preliminary data.</text>
</comment>
<reference evidence="1" key="1">
    <citation type="journal article" date="2014" name="Front. Microbiol.">
        <title>High frequency of phylogenetically diverse reductive dehalogenase-homologous genes in deep subseafloor sedimentary metagenomes.</title>
        <authorList>
            <person name="Kawai M."/>
            <person name="Futagami T."/>
            <person name="Toyoda A."/>
            <person name="Takaki Y."/>
            <person name="Nishi S."/>
            <person name="Hori S."/>
            <person name="Arai W."/>
            <person name="Tsubouchi T."/>
            <person name="Morono Y."/>
            <person name="Uchiyama I."/>
            <person name="Ito T."/>
            <person name="Fujiyama A."/>
            <person name="Inagaki F."/>
            <person name="Takami H."/>
        </authorList>
    </citation>
    <scope>NUCLEOTIDE SEQUENCE</scope>
    <source>
        <strain evidence="1">Expedition CK06-06</strain>
    </source>
</reference>
<organism evidence="1">
    <name type="scientific">marine sediment metagenome</name>
    <dbReference type="NCBI Taxonomy" id="412755"/>
    <lineage>
        <taxon>unclassified sequences</taxon>
        <taxon>metagenomes</taxon>
        <taxon>ecological metagenomes</taxon>
    </lineage>
</organism>
<evidence type="ECO:0000313" key="1">
    <source>
        <dbReference type="EMBL" id="GAF84688.1"/>
    </source>
</evidence>
<protein>
    <submittedName>
        <fullName evidence="1">Uncharacterized protein</fullName>
    </submittedName>
</protein>